<comment type="caution">
    <text evidence="1">The sequence shown here is derived from an EMBL/GenBank/DDBJ whole genome shotgun (WGS) entry which is preliminary data.</text>
</comment>
<accession>V9EYX4</accession>
<dbReference type="PANTHER" id="PTHR40866">
    <property type="entry name" value="BED-TYPE DOMAIN-CONTAINING PROTEIN"/>
    <property type="match status" value="1"/>
</dbReference>
<dbReference type="PANTHER" id="PTHR40866:SF1">
    <property type="entry name" value="BED-TYPE DOMAIN-CONTAINING PROTEIN"/>
    <property type="match status" value="1"/>
</dbReference>
<evidence type="ECO:0000313" key="2">
    <source>
        <dbReference type="Proteomes" id="UP000018721"/>
    </source>
</evidence>
<gene>
    <name evidence="1" type="ORF">F443_10850</name>
</gene>
<evidence type="ECO:0000313" key="1">
    <source>
        <dbReference type="EMBL" id="ETI44449.1"/>
    </source>
</evidence>
<dbReference type="AlphaFoldDB" id="V9EYX4"/>
<proteinExistence type="predicted"/>
<keyword evidence="2" id="KW-1185">Reference proteome</keyword>
<sequence length="162" mass="18030">MANKTLAPMIGRASHRFNLAVQALTREDDDILDKVHALMVKLNTIKNRHHLREADALMPVYRNTTRWSSTFPMIDRYFRIYSKLDRIDDQSAGSIPTPPSRKYRGCLLVVLVSVGMTPDEVFHQVRAPSPTNLLPTGEAGSTLMVLIAVGAKEGSRKGSRGD</sequence>
<organism evidence="1 2">
    <name type="scientific">Phytophthora nicotianae P1569</name>
    <dbReference type="NCBI Taxonomy" id="1317065"/>
    <lineage>
        <taxon>Eukaryota</taxon>
        <taxon>Sar</taxon>
        <taxon>Stramenopiles</taxon>
        <taxon>Oomycota</taxon>
        <taxon>Peronosporomycetes</taxon>
        <taxon>Peronosporales</taxon>
        <taxon>Peronosporaceae</taxon>
        <taxon>Phytophthora</taxon>
    </lineage>
</organism>
<protein>
    <submittedName>
        <fullName evidence="1">Uncharacterized protein</fullName>
    </submittedName>
</protein>
<reference evidence="1 2" key="1">
    <citation type="submission" date="2013-11" db="EMBL/GenBank/DDBJ databases">
        <title>The Genome Sequence of Phytophthora parasitica P1569.</title>
        <authorList>
            <consortium name="The Broad Institute Genomics Platform"/>
            <person name="Russ C."/>
            <person name="Tyler B."/>
            <person name="Panabieres F."/>
            <person name="Shan W."/>
            <person name="Tripathy S."/>
            <person name="Grunwald N."/>
            <person name="Machado M."/>
            <person name="Johnson C.S."/>
            <person name="Arredondo F."/>
            <person name="Hong C."/>
            <person name="Coffey M."/>
            <person name="Young S.K."/>
            <person name="Zeng Q."/>
            <person name="Gargeya S."/>
            <person name="Fitzgerald M."/>
            <person name="Abouelleil A."/>
            <person name="Alvarado L."/>
            <person name="Chapman S.B."/>
            <person name="Gainer-Dewar J."/>
            <person name="Goldberg J."/>
            <person name="Griggs A."/>
            <person name="Gujja S."/>
            <person name="Hansen M."/>
            <person name="Howarth C."/>
            <person name="Imamovic A."/>
            <person name="Ireland A."/>
            <person name="Larimer J."/>
            <person name="McCowan C."/>
            <person name="Murphy C."/>
            <person name="Pearson M."/>
            <person name="Poon T.W."/>
            <person name="Priest M."/>
            <person name="Roberts A."/>
            <person name="Saif S."/>
            <person name="Shea T."/>
            <person name="Sykes S."/>
            <person name="Wortman J."/>
            <person name="Nusbaum C."/>
            <person name="Birren B."/>
        </authorList>
    </citation>
    <scope>NUCLEOTIDE SEQUENCE [LARGE SCALE GENOMIC DNA]</scope>
    <source>
        <strain evidence="1 2">P1569</strain>
    </source>
</reference>
<dbReference type="EMBL" id="ANIZ01001837">
    <property type="protein sequence ID" value="ETI44449.1"/>
    <property type="molecule type" value="Genomic_DNA"/>
</dbReference>
<dbReference type="HOGENOM" id="CLU_1638724_0_0_1"/>
<dbReference type="OrthoDB" id="97887at2759"/>
<dbReference type="Proteomes" id="UP000018721">
    <property type="component" value="Unassembled WGS sequence"/>
</dbReference>
<name>V9EYX4_PHYNI</name>